<reference evidence="5 6" key="1">
    <citation type="submission" date="2016-06" db="EMBL/GenBank/DDBJ databases">
        <title>Complete genome sequences of Bordetella bronchialis and Bordetella flabilis.</title>
        <authorList>
            <person name="LiPuma J.J."/>
            <person name="Spilker T."/>
        </authorList>
    </citation>
    <scope>NUCLEOTIDE SEQUENCE [LARGE SCALE GENOMIC DNA]</scope>
    <source>
        <strain evidence="5 6">AU17976</strain>
    </source>
</reference>
<feature type="domain" description="Fe-containing alcohol dehydrogenase-like C-terminal" evidence="4">
    <location>
        <begin position="198"/>
        <end position="385"/>
    </location>
</feature>
<dbReference type="STRING" id="463025.BAU08_00075"/>
<sequence length="385" mass="40574">MIPGDFDYHLFGTHVRFGEGVAARAGEELRARGLRRPVVLTQARIAGAPRHAALLRGLEGMTVLQRSGIPPHSSVSLIETIAPDVAAFGPDCLIAVGGGSVADSAKALALLLAEGGRLADHVTVFRPPATIEIPRRTAPKLPIIAVPTTASGAETTSSFGVRDGDGDKLMFWNRQVSAAAILIDPLMSEDVPLATMRYTAMNGIAHCLEGLYSKGRSIVSDGLAVQAVGLFHQALAHPLPAEAAQRRLILAAAHLSGMVLAMARSCLHHAICHVVGARLDLPHGLVNTVILPHALRFNEDAAAPMLAPALDRVNSLAARRHGSLSDWLAQTGVELGLPRRLRDLGVAETALPDIAAHVMTERGLALNPRPVADAGEVLAILRQAF</sequence>
<name>A0A193FSA8_9BORD</name>
<dbReference type="GO" id="GO:0004022">
    <property type="term" value="F:alcohol dehydrogenase (NAD+) activity"/>
    <property type="evidence" value="ECO:0007669"/>
    <property type="project" value="TreeGrafter"/>
</dbReference>
<protein>
    <submittedName>
        <fullName evidence="5">Iron-containing alcohol dehydrogenase</fullName>
    </submittedName>
</protein>
<feature type="domain" description="Alcohol dehydrogenase iron-type/glycerol dehydrogenase GldA" evidence="3">
    <location>
        <begin position="13"/>
        <end position="185"/>
    </location>
</feature>
<evidence type="ECO:0000256" key="1">
    <source>
        <dbReference type="ARBA" id="ARBA00007358"/>
    </source>
</evidence>
<dbReference type="Proteomes" id="UP000092213">
    <property type="component" value="Chromosome"/>
</dbReference>
<keyword evidence="2" id="KW-0560">Oxidoreductase</keyword>
<dbReference type="GO" id="GO:0046872">
    <property type="term" value="F:metal ion binding"/>
    <property type="evidence" value="ECO:0007669"/>
    <property type="project" value="InterPro"/>
</dbReference>
<dbReference type="InterPro" id="IPR001670">
    <property type="entry name" value="ADH_Fe/GldA"/>
</dbReference>
<dbReference type="Gene3D" id="1.20.1090.10">
    <property type="entry name" value="Dehydroquinate synthase-like - alpha domain"/>
    <property type="match status" value="1"/>
</dbReference>
<gene>
    <name evidence="5" type="ORF">BAU08_00075</name>
</gene>
<evidence type="ECO:0000259" key="3">
    <source>
        <dbReference type="Pfam" id="PF00465"/>
    </source>
</evidence>
<comment type="similarity">
    <text evidence="1">Belongs to the iron-containing alcohol dehydrogenase family.</text>
</comment>
<accession>A0A193FSA8</accession>
<dbReference type="RefSeq" id="WP_066667560.1">
    <property type="nucleotide sequence ID" value="NZ_CP016171.1"/>
</dbReference>
<dbReference type="EMBL" id="CP016171">
    <property type="protein sequence ID" value="ANN69954.1"/>
    <property type="molecule type" value="Genomic_DNA"/>
</dbReference>
<dbReference type="Pfam" id="PF00465">
    <property type="entry name" value="Fe-ADH"/>
    <property type="match status" value="1"/>
</dbReference>
<evidence type="ECO:0000313" key="5">
    <source>
        <dbReference type="EMBL" id="ANN69954.1"/>
    </source>
</evidence>
<dbReference type="InterPro" id="IPR039697">
    <property type="entry name" value="Alcohol_dehydrogenase_Fe"/>
</dbReference>
<evidence type="ECO:0000256" key="2">
    <source>
        <dbReference type="ARBA" id="ARBA00023002"/>
    </source>
</evidence>
<dbReference type="PANTHER" id="PTHR11496">
    <property type="entry name" value="ALCOHOL DEHYDROGENASE"/>
    <property type="match status" value="1"/>
</dbReference>
<dbReference type="CDD" id="cd08551">
    <property type="entry name" value="Fe-ADH"/>
    <property type="match status" value="1"/>
</dbReference>
<dbReference type="Gene3D" id="3.40.50.1970">
    <property type="match status" value="1"/>
</dbReference>
<dbReference type="Pfam" id="PF25137">
    <property type="entry name" value="ADH_Fe_C"/>
    <property type="match status" value="1"/>
</dbReference>
<dbReference type="InterPro" id="IPR056798">
    <property type="entry name" value="ADH_Fe_C"/>
</dbReference>
<dbReference type="AlphaFoldDB" id="A0A193FSA8"/>
<dbReference type="PANTHER" id="PTHR11496:SF102">
    <property type="entry name" value="ALCOHOL DEHYDROGENASE 4"/>
    <property type="match status" value="1"/>
</dbReference>
<evidence type="ECO:0000259" key="4">
    <source>
        <dbReference type="Pfam" id="PF25137"/>
    </source>
</evidence>
<proteinExistence type="inferred from homology"/>
<organism evidence="5 6">
    <name type="scientific">Bordetella bronchialis</name>
    <dbReference type="NCBI Taxonomy" id="463025"/>
    <lineage>
        <taxon>Bacteria</taxon>
        <taxon>Pseudomonadati</taxon>
        <taxon>Pseudomonadota</taxon>
        <taxon>Betaproteobacteria</taxon>
        <taxon>Burkholderiales</taxon>
        <taxon>Alcaligenaceae</taxon>
        <taxon>Bordetella</taxon>
    </lineage>
</organism>
<evidence type="ECO:0000313" key="6">
    <source>
        <dbReference type="Proteomes" id="UP000092213"/>
    </source>
</evidence>
<dbReference type="SUPFAM" id="SSF56796">
    <property type="entry name" value="Dehydroquinate synthase-like"/>
    <property type="match status" value="1"/>
</dbReference>